<evidence type="ECO:0000313" key="1">
    <source>
        <dbReference type="EMBL" id="QST75752.1"/>
    </source>
</evidence>
<protein>
    <submittedName>
        <fullName evidence="1">DUF1076 domain-containing protein</fullName>
    </submittedName>
</protein>
<proteinExistence type="predicted"/>
<accession>A0ABD7EGT0</accession>
<name>A0ABD7EGT0_ESCAL</name>
<dbReference type="Pfam" id="PF06416">
    <property type="entry name" value="T3SS_NleG"/>
    <property type="match status" value="1"/>
</dbReference>
<dbReference type="Proteomes" id="UP000663211">
    <property type="component" value="Chromosome"/>
</dbReference>
<dbReference type="AlphaFoldDB" id="A0ABD7EGT0"/>
<evidence type="ECO:0000313" key="2">
    <source>
        <dbReference type="Proteomes" id="UP000663211"/>
    </source>
</evidence>
<organism evidence="1 2">
    <name type="scientific">Escherichia albertii</name>
    <dbReference type="NCBI Taxonomy" id="208962"/>
    <lineage>
        <taxon>Bacteria</taxon>
        <taxon>Pseudomonadati</taxon>
        <taxon>Pseudomonadota</taxon>
        <taxon>Gammaproteobacteria</taxon>
        <taxon>Enterobacterales</taxon>
        <taxon>Enterobacteriaceae</taxon>
        <taxon>Escherichia</taxon>
    </lineage>
</organism>
<dbReference type="EMBL" id="CP070296">
    <property type="protein sequence ID" value="QST75752.1"/>
    <property type="molecule type" value="Genomic_DNA"/>
</dbReference>
<dbReference type="InterPro" id="IPR038436">
    <property type="entry name" value="Effector_NleG_sf"/>
</dbReference>
<dbReference type="InterPro" id="IPR010489">
    <property type="entry name" value="Effector_NleG"/>
</dbReference>
<gene>
    <name evidence="1" type="ORF">JRC44_10985</name>
</gene>
<sequence length="213" mass="23971">MPIILNLSERRPLPEVEVEALRGVARSNQAETLIVGSRRLTVRHVPLVNSFSVEAHPGSLFERLGDGRYRRLAEGLEIQLNGGSTFLQTVATYMAQARSAPSVPVRSENTVQGRINSYAFPVNPGDFPCSEQHLSCPITLCIPEVGLFVRNARDSDVCSLYDRDVVTEMIRRNAPHPLSREPFTLDMIVSRDRCRFDTTEQRFCVESEQNTRL</sequence>
<reference evidence="1 2" key="1">
    <citation type="submission" date="2021-03" db="EMBL/GenBank/DDBJ databases">
        <title>Comparative genomics of Chinese and international isolates of Escherichia albertii: population structure and evolution of virulence and antimicrobial resistance.</title>
        <authorList>
            <person name="Wang H."/>
            <person name="Xiong Y."/>
            <person name="Luo L."/>
        </authorList>
    </citation>
    <scope>NUCLEOTIDE SEQUENCE [LARGE SCALE GENOMIC DNA]</scope>
    <source>
        <strain evidence="1 2">Sample 165</strain>
    </source>
</reference>
<dbReference type="Gene3D" id="3.30.40.80">
    <property type="entry name" value="Effector protein NleG"/>
    <property type="match status" value="1"/>
</dbReference>